<dbReference type="Proteomes" id="UP001460072">
    <property type="component" value="Unassembled WGS sequence"/>
</dbReference>
<dbReference type="PROSITE" id="PS50005">
    <property type="entry name" value="TPR"/>
    <property type="match status" value="1"/>
</dbReference>
<protein>
    <submittedName>
        <fullName evidence="2">Tetratricopeptide repeat protein</fullName>
    </submittedName>
</protein>
<dbReference type="Gene3D" id="1.25.40.10">
    <property type="entry name" value="Tetratricopeptide repeat domain"/>
    <property type="match status" value="1"/>
</dbReference>
<feature type="repeat" description="TPR" evidence="1">
    <location>
        <begin position="54"/>
        <end position="87"/>
    </location>
</feature>
<keyword evidence="1" id="KW-0802">TPR repeat</keyword>
<dbReference type="SUPFAM" id="SSF81901">
    <property type="entry name" value="HCP-like"/>
    <property type="match status" value="1"/>
</dbReference>
<evidence type="ECO:0000256" key="1">
    <source>
        <dbReference type="PROSITE-ProRule" id="PRU00339"/>
    </source>
</evidence>
<gene>
    <name evidence="2" type="ORF">WFZ85_05770</name>
</gene>
<accession>A0ABU9N3M0</accession>
<dbReference type="SMART" id="SM00028">
    <property type="entry name" value="TPR"/>
    <property type="match status" value="1"/>
</dbReference>
<sequence>MFKNFGYCLIFLFQLGWSQKTEENLVFLANFYTNQQNWEQLEKLEYRILASNNADLFSTLGKLYYSKNDLKKAEKYFKQSYQINKNREIDLEYFFTLYLQGYVQEANFLRKKLSTANLNYTNIHFPQKTMNYLALEGGIKVIEDKNLGGNLNYGSLMMGLNLTSQTTLDIGGNYISQKINQGDLKQQEAHLGAFINIKNYFQINPAIHFTQATYNGISDNTNYEGKSNFYNGSLSISKRIRNFTISPNIGYIFGKNEINYTFDQSITQKAFQYGLGLHYKLKLSQNLYWTISPSFYQINQNNRTISKDENSEDETSEDIKGQAIAINTTFYYKKFILGFDYLKKDNNLFSLYHAKYFYNFPGEIKYNLSSTLGYQINSNFNLYITAQKEQNIRTYDNLSFNYNNYFLTLIYKF</sequence>
<proteinExistence type="predicted"/>
<evidence type="ECO:0000313" key="2">
    <source>
        <dbReference type="EMBL" id="MEM0542113.1"/>
    </source>
</evidence>
<name>A0ABU9N3M0_9FLAO</name>
<dbReference type="InterPro" id="IPR011990">
    <property type="entry name" value="TPR-like_helical_dom_sf"/>
</dbReference>
<dbReference type="RefSeq" id="WP_342695337.1">
    <property type="nucleotide sequence ID" value="NZ_JBCGDO010000005.1"/>
</dbReference>
<comment type="caution">
    <text evidence="2">The sequence shown here is derived from an EMBL/GenBank/DDBJ whole genome shotgun (WGS) entry which is preliminary data.</text>
</comment>
<dbReference type="InterPro" id="IPR019734">
    <property type="entry name" value="TPR_rpt"/>
</dbReference>
<evidence type="ECO:0000313" key="3">
    <source>
        <dbReference type="Proteomes" id="UP001460072"/>
    </source>
</evidence>
<organism evidence="2 3">
    <name type="scientific">Flavobacterium aureirubrum</name>
    <dbReference type="NCBI Taxonomy" id="3133147"/>
    <lineage>
        <taxon>Bacteria</taxon>
        <taxon>Pseudomonadati</taxon>
        <taxon>Bacteroidota</taxon>
        <taxon>Flavobacteriia</taxon>
        <taxon>Flavobacteriales</taxon>
        <taxon>Flavobacteriaceae</taxon>
        <taxon>Flavobacterium</taxon>
    </lineage>
</organism>
<dbReference type="EMBL" id="JBCGDO010000005">
    <property type="protein sequence ID" value="MEM0542113.1"/>
    <property type="molecule type" value="Genomic_DNA"/>
</dbReference>
<reference evidence="2 3" key="1">
    <citation type="submission" date="2024-03" db="EMBL/GenBank/DDBJ databases">
        <title>Two novel species of the genus Flavobacterium exhibiting potentially degradation of complex polysaccharides.</title>
        <authorList>
            <person name="Lian X."/>
        </authorList>
    </citation>
    <scope>NUCLEOTIDE SEQUENCE [LARGE SCALE GENOMIC DNA]</scope>
    <source>
        <strain evidence="3">j3</strain>
    </source>
</reference>
<keyword evidence="3" id="KW-1185">Reference proteome</keyword>